<evidence type="ECO:0000313" key="2">
    <source>
        <dbReference type="EMBL" id="KAK2191716.1"/>
    </source>
</evidence>
<protein>
    <submittedName>
        <fullName evidence="2">Uncharacterized protein</fullName>
    </submittedName>
</protein>
<dbReference type="AlphaFoldDB" id="A0AAD9PBE4"/>
<keyword evidence="1" id="KW-0472">Membrane</keyword>
<keyword evidence="1" id="KW-0812">Transmembrane</keyword>
<dbReference type="Proteomes" id="UP001209878">
    <property type="component" value="Unassembled WGS sequence"/>
</dbReference>
<reference evidence="2" key="1">
    <citation type="journal article" date="2023" name="Mol. Biol. Evol.">
        <title>Third-Generation Sequencing Reveals the Adaptive Role of the Epigenome in Three Deep-Sea Polychaetes.</title>
        <authorList>
            <person name="Perez M."/>
            <person name="Aroh O."/>
            <person name="Sun Y."/>
            <person name="Lan Y."/>
            <person name="Juniper S.K."/>
            <person name="Young C.R."/>
            <person name="Angers B."/>
            <person name="Qian P.Y."/>
        </authorList>
    </citation>
    <scope>NUCLEOTIDE SEQUENCE</scope>
    <source>
        <strain evidence="2">R07B-5</strain>
    </source>
</reference>
<dbReference type="EMBL" id="JAODUO010000047">
    <property type="protein sequence ID" value="KAK2191716.1"/>
    <property type="molecule type" value="Genomic_DNA"/>
</dbReference>
<proteinExistence type="predicted"/>
<gene>
    <name evidence="2" type="ORF">NP493_47g04040</name>
</gene>
<evidence type="ECO:0000256" key="1">
    <source>
        <dbReference type="SAM" id="Phobius"/>
    </source>
</evidence>
<comment type="caution">
    <text evidence="2">The sequence shown here is derived from an EMBL/GenBank/DDBJ whole genome shotgun (WGS) entry which is preliminary data.</text>
</comment>
<accession>A0AAD9PBE4</accession>
<organism evidence="2 3">
    <name type="scientific">Ridgeia piscesae</name>
    <name type="common">Tubeworm</name>
    <dbReference type="NCBI Taxonomy" id="27915"/>
    <lineage>
        <taxon>Eukaryota</taxon>
        <taxon>Metazoa</taxon>
        <taxon>Spiralia</taxon>
        <taxon>Lophotrochozoa</taxon>
        <taxon>Annelida</taxon>
        <taxon>Polychaeta</taxon>
        <taxon>Sedentaria</taxon>
        <taxon>Canalipalpata</taxon>
        <taxon>Sabellida</taxon>
        <taxon>Siboglinidae</taxon>
        <taxon>Ridgeia</taxon>
    </lineage>
</organism>
<keyword evidence="3" id="KW-1185">Reference proteome</keyword>
<feature type="transmembrane region" description="Helical" evidence="1">
    <location>
        <begin position="44"/>
        <end position="62"/>
    </location>
</feature>
<name>A0AAD9PBE4_RIDPI</name>
<evidence type="ECO:0000313" key="3">
    <source>
        <dbReference type="Proteomes" id="UP001209878"/>
    </source>
</evidence>
<keyword evidence="1" id="KW-1133">Transmembrane helix</keyword>
<sequence>MSPSLPVPFLDVRRHHDNVTIVQQLVPRTAVRPTEDAAQTQLDVIVVVLVVLVTALVVMVVCKLMQKKRHVAIFSGRKDNVRVISSDV</sequence>